<dbReference type="Gene3D" id="3.30.420.10">
    <property type="entry name" value="Ribonuclease H-like superfamily/Ribonuclease H"/>
    <property type="match status" value="1"/>
</dbReference>
<dbReference type="InterPro" id="IPR002156">
    <property type="entry name" value="RNaseH_domain"/>
</dbReference>
<dbReference type="InterPro" id="IPR012337">
    <property type="entry name" value="RNaseH-like_sf"/>
</dbReference>
<reference evidence="2 3" key="1">
    <citation type="journal article" date="2019" name="Sci. Rep.">
        <title>Orb-weaving spider Araneus ventricosus genome elucidates the spidroin gene catalogue.</title>
        <authorList>
            <person name="Kono N."/>
            <person name="Nakamura H."/>
            <person name="Ohtoshi R."/>
            <person name="Moran D.A.P."/>
            <person name="Shinohara A."/>
            <person name="Yoshida Y."/>
            <person name="Fujiwara M."/>
            <person name="Mori M."/>
            <person name="Tomita M."/>
            <person name="Arakawa K."/>
        </authorList>
    </citation>
    <scope>NUCLEOTIDE SEQUENCE [LARGE SCALE GENOMIC DNA]</scope>
</reference>
<sequence>MNILNKLKSLSSSYRIHLQWIPSHVNIQSNEIADARAKADADDASVPSEPLAYLELFSRAESRNKTIWLIPPEHHWYQGSRPGGCLSIDCSRRNSYSLL</sequence>
<keyword evidence="3" id="KW-1185">Reference proteome</keyword>
<gene>
    <name evidence="2" type="ORF">AVEN_142430_1</name>
</gene>
<name>A0A4Y2IEL7_ARAVE</name>
<dbReference type="AlphaFoldDB" id="A0A4Y2IEL7"/>
<dbReference type="PROSITE" id="PS50879">
    <property type="entry name" value="RNASE_H_1"/>
    <property type="match status" value="1"/>
</dbReference>
<dbReference type="Proteomes" id="UP000499080">
    <property type="component" value="Unassembled WGS sequence"/>
</dbReference>
<dbReference type="SUPFAM" id="SSF53098">
    <property type="entry name" value="Ribonuclease H-like"/>
    <property type="match status" value="1"/>
</dbReference>
<dbReference type="GO" id="GO:0003676">
    <property type="term" value="F:nucleic acid binding"/>
    <property type="evidence" value="ECO:0007669"/>
    <property type="project" value="InterPro"/>
</dbReference>
<dbReference type="InterPro" id="IPR036397">
    <property type="entry name" value="RNaseH_sf"/>
</dbReference>
<evidence type="ECO:0000313" key="2">
    <source>
        <dbReference type="EMBL" id="GBM76151.1"/>
    </source>
</evidence>
<proteinExistence type="predicted"/>
<feature type="domain" description="RNase H type-1" evidence="1">
    <location>
        <begin position="1"/>
        <end position="42"/>
    </location>
</feature>
<protein>
    <recommendedName>
        <fullName evidence="1">RNase H type-1 domain-containing protein</fullName>
    </recommendedName>
</protein>
<evidence type="ECO:0000313" key="3">
    <source>
        <dbReference type="Proteomes" id="UP000499080"/>
    </source>
</evidence>
<dbReference type="GO" id="GO:0004523">
    <property type="term" value="F:RNA-DNA hybrid ribonuclease activity"/>
    <property type="evidence" value="ECO:0007669"/>
    <property type="project" value="InterPro"/>
</dbReference>
<organism evidence="2 3">
    <name type="scientific">Araneus ventricosus</name>
    <name type="common">Orbweaver spider</name>
    <name type="synonym">Epeira ventricosa</name>
    <dbReference type="NCBI Taxonomy" id="182803"/>
    <lineage>
        <taxon>Eukaryota</taxon>
        <taxon>Metazoa</taxon>
        <taxon>Ecdysozoa</taxon>
        <taxon>Arthropoda</taxon>
        <taxon>Chelicerata</taxon>
        <taxon>Arachnida</taxon>
        <taxon>Araneae</taxon>
        <taxon>Araneomorphae</taxon>
        <taxon>Entelegynae</taxon>
        <taxon>Araneoidea</taxon>
        <taxon>Araneidae</taxon>
        <taxon>Araneus</taxon>
    </lineage>
</organism>
<evidence type="ECO:0000259" key="1">
    <source>
        <dbReference type="PROSITE" id="PS50879"/>
    </source>
</evidence>
<comment type="caution">
    <text evidence="2">The sequence shown here is derived from an EMBL/GenBank/DDBJ whole genome shotgun (WGS) entry which is preliminary data.</text>
</comment>
<dbReference type="EMBL" id="BGPR01002602">
    <property type="protein sequence ID" value="GBM76151.1"/>
    <property type="molecule type" value="Genomic_DNA"/>
</dbReference>
<accession>A0A4Y2IEL7</accession>